<dbReference type="InterPro" id="IPR027417">
    <property type="entry name" value="P-loop_NTPase"/>
</dbReference>
<dbReference type="InterPro" id="IPR026866">
    <property type="entry name" value="CR006_AAA"/>
</dbReference>
<evidence type="ECO:0000313" key="3">
    <source>
        <dbReference type="Proteomes" id="UP001485226"/>
    </source>
</evidence>
<dbReference type="Gene3D" id="3.40.50.300">
    <property type="entry name" value="P-loop containing nucleotide triphosphate hydrolases"/>
    <property type="match status" value="1"/>
</dbReference>
<reference evidence="2 3" key="1">
    <citation type="submission" date="2024-04" db="EMBL/GenBank/DDBJ databases">
        <title>Flavobacterium sp. DGU38 16S ribosomal RNA gene Genome sequencing and assembly.</title>
        <authorList>
            <person name="Park S."/>
        </authorList>
    </citation>
    <scope>NUCLEOTIDE SEQUENCE [LARGE SCALE GENOMIC DNA]</scope>
    <source>
        <strain evidence="2 3">DGU38</strain>
    </source>
</reference>
<evidence type="ECO:0000313" key="2">
    <source>
        <dbReference type="EMBL" id="MEL1255912.1"/>
    </source>
</evidence>
<dbReference type="SUPFAM" id="SSF52540">
    <property type="entry name" value="P-loop containing nucleoside triphosphate hydrolases"/>
    <property type="match status" value="1"/>
</dbReference>
<dbReference type="EMBL" id="JBBYHS010000025">
    <property type="protein sequence ID" value="MEL1255912.1"/>
    <property type="molecule type" value="Genomic_DNA"/>
</dbReference>
<dbReference type="Pfam" id="PF13166">
    <property type="entry name" value="AAA_13"/>
    <property type="match status" value="1"/>
</dbReference>
<keyword evidence="3" id="KW-1185">Reference proteome</keyword>
<evidence type="ECO:0000259" key="1">
    <source>
        <dbReference type="Pfam" id="PF13166"/>
    </source>
</evidence>
<feature type="domain" description="Protein CR006 P-loop" evidence="1">
    <location>
        <begin position="21"/>
        <end position="766"/>
    </location>
</feature>
<comment type="caution">
    <text evidence="2">The sequence shown here is derived from an EMBL/GenBank/DDBJ whole genome shotgun (WGS) entry which is preliminary data.</text>
</comment>
<dbReference type="PANTHER" id="PTHR32114">
    <property type="entry name" value="ABC TRANSPORTER ABCH.3"/>
    <property type="match status" value="1"/>
</dbReference>
<accession>A0ABU9IUX1</accession>
<dbReference type="Proteomes" id="UP001485226">
    <property type="component" value="Unassembled WGS sequence"/>
</dbReference>
<proteinExistence type="predicted"/>
<name>A0ABU9IUX1_9FLAO</name>
<sequence>MIQKISINNFGLFKNYSWETNIGSSETFRLVNIIYGRNYSGKTTLSRIFKSIEDGRVHENFSNSNFSITVNGGTVITQNNLESFGTDKKVRVYNTDFVNDNLSWLHNIDGSIKPFTILGAKNVELDRKINELEATLGNAEDNTGLFGELIEATKNFENSRLALETKQMDLDGKLRTKAQNIKNNASLYNYPTYQINTIKGDISTLKDTSILSDDETDKKKLLLKEDSKGSISKLNTIKIDFENLYDKTNSLLSREIKISEPIADLLNDSLLQEWVRLGIERHKNKREKCGFCGNPLPQNIWEKIDAHFSKESEDLRKEIEQLVRELDELSITVSNYISIQKDDFYATLGIDFQSISSDWASETKTFKKYIDELINALKGRIKDIFKINTLPVIESNTNQLNQILENLNALVDTHNEKTNSLSTDQKKARADLRISEIGKYIKDIDYTKYVEDLKTLKENYDILDGIKKIKGKAIRDIQEEKRILEAQAKDESKGAELVNQHLSHFFGHDELKLIAEGDSPNIKFKITREGSDAKNLSEGESSLISFCYFIAKMEDEMKDDANINNLIIYIDDPISSLDSNHIFFMYSLIESIIAKPKKYGQLFISTHNLDFLKYLKKITFPEKYQPIPTEKKISSLQHFIIERKGKSNTQLNLAPNYLKNYITEFNYLFDQIYKCSTADTETIANNFQYNFGNNMRKFLEAYLFYKYPSHILTLDQRIDKFFEGEQISINLVNRVINEYSHLGEHFERSLEPIDVDAIVKIAQAVLYRIKNTDRDQYDALIESITL</sequence>
<dbReference type="RefSeq" id="WP_341694637.1">
    <property type="nucleotide sequence ID" value="NZ_JBBYHS010000025.1"/>
</dbReference>
<organism evidence="2 3">
    <name type="scientific">Flavobacterium calami</name>
    <dbReference type="NCBI Taxonomy" id="3139144"/>
    <lineage>
        <taxon>Bacteria</taxon>
        <taxon>Pseudomonadati</taxon>
        <taxon>Bacteroidota</taxon>
        <taxon>Flavobacteriia</taxon>
        <taxon>Flavobacteriales</taxon>
        <taxon>Flavobacteriaceae</taxon>
        <taxon>Flavobacterium</taxon>
    </lineage>
</organism>
<dbReference type="PANTHER" id="PTHR32114:SF2">
    <property type="entry name" value="ABC TRANSPORTER ABCH.3"/>
    <property type="match status" value="1"/>
</dbReference>
<protein>
    <submittedName>
        <fullName evidence="2">AAA family ATPase</fullName>
    </submittedName>
</protein>
<gene>
    <name evidence="2" type="ORF">AAEO57_19120</name>
</gene>